<evidence type="ECO:0000256" key="5">
    <source>
        <dbReference type="ARBA" id="ARBA00022801"/>
    </source>
</evidence>
<evidence type="ECO:0000259" key="11">
    <source>
        <dbReference type="PROSITE" id="PS50089"/>
    </source>
</evidence>
<evidence type="ECO:0000259" key="12">
    <source>
        <dbReference type="PROSITE" id="PS51192"/>
    </source>
</evidence>
<dbReference type="InterPro" id="IPR049730">
    <property type="entry name" value="SNF2/RAD54-like_C"/>
</dbReference>
<dbReference type="Proteomes" id="UP000187455">
    <property type="component" value="Unassembled WGS sequence"/>
</dbReference>
<keyword evidence="5" id="KW-0378">Hydrolase</keyword>
<dbReference type="InterPro" id="IPR018957">
    <property type="entry name" value="Znf_C3HC4_RING-type"/>
</dbReference>
<dbReference type="InterPro" id="IPR050628">
    <property type="entry name" value="SNF2_RAD54_helicase_TF"/>
</dbReference>
<dbReference type="InterPro" id="IPR000330">
    <property type="entry name" value="SNF2_N"/>
</dbReference>
<evidence type="ECO:0000313" key="14">
    <source>
        <dbReference type="EMBL" id="OLY77756.1"/>
    </source>
</evidence>
<dbReference type="InterPro" id="IPR014001">
    <property type="entry name" value="Helicase_ATP-bd"/>
</dbReference>
<dbReference type="OrthoDB" id="448448at2759"/>
<dbReference type="Gene3D" id="3.30.40.10">
    <property type="entry name" value="Zinc/RING finger domain, C3HC4 (zinc finger)"/>
    <property type="match status" value="1"/>
</dbReference>
<dbReference type="InterPro" id="IPR017907">
    <property type="entry name" value="Znf_RING_CS"/>
</dbReference>
<accession>A0A1R0GLJ6</accession>
<feature type="compositionally biased region" description="Low complexity" evidence="10">
    <location>
        <begin position="244"/>
        <end position="259"/>
    </location>
</feature>
<evidence type="ECO:0000256" key="1">
    <source>
        <dbReference type="ARBA" id="ARBA00007025"/>
    </source>
</evidence>
<keyword evidence="8" id="KW-0067">ATP-binding</keyword>
<evidence type="ECO:0000256" key="9">
    <source>
        <dbReference type="PROSITE-ProRule" id="PRU00175"/>
    </source>
</evidence>
<comment type="caution">
    <text evidence="14">The sequence shown here is derived from an EMBL/GenBank/DDBJ whole genome shotgun (WGS) entry which is preliminary data.</text>
</comment>
<organism evidence="14 15">
    <name type="scientific">Smittium mucronatum</name>
    <dbReference type="NCBI Taxonomy" id="133383"/>
    <lineage>
        <taxon>Eukaryota</taxon>
        <taxon>Fungi</taxon>
        <taxon>Fungi incertae sedis</taxon>
        <taxon>Zoopagomycota</taxon>
        <taxon>Kickxellomycotina</taxon>
        <taxon>Harpellomycetes</taxon>
        <taxon>Harpellales</taxon>
        <taxon>Legeriomycetaceae</taxon>
        <taxon>Smittium</taxon>
    </lineage>
</organism>
<dbReference type="GO" id="GO:0016787">
    <property type="term" value="F:hydrolase activity"/>
    <property type="evidence" value="ECO:0007669"/>
    <property type="project" value="UniProtKB-KW"/>
</dbReference>
<gene>
    <name evidence="14" type="ORF">AYI68_g8209</name>
</gene>
<dbReference type="PROSITE" id="PS51192">
    <property type="entry name" value="HELICASE_ATP_BIND_1"/>
    <property type="match status" value="1"/>
</dbReference>
<dbReference type="CDD" id="cd18793">
    <property type="entry name" value="SF2_C_SNF"/>
    <property type="match status" value="1"/>
</dbReference>
<dbReference type="GO" id="GO:0005634">
    <property type="term" value="C:nucleus"/>
    <property type="evidence" value="ECO:0007669"/>
    <property type="project" value="TreeGrafter"/>
</dbReference>
<dbReference type="InterPro" id="IPR001841">
    <property type="entry name" value="Znf_RING"/>
</dbReference>
<proteinExistence type="inferred from homology"/>
<evidence type="ECO:0000256" key="3">
    <source>
        <dbReference type="ARBA" id="ARBA00022741"/>
    </source>
</evidence>
<dbReference type="Gene3D" id="3.40.50.10810">
    <property type="entry name" value="Tandem AAA-ATPase domain"/>
    <property type="match status" value="1"/>
</dbReference>
<evidence type="ECO:0000256" key="2">
    <source>
        <dbReference type="ARBA" id="ARBA00022723"/>
    </source>
</evidence>
<feature type="region of interest" description="Disordered" evidence="10">
    <location>
        <begin position="160"/>
        <end position="327"/>
    </location>
</feature>
<dbReference type="PANTHER" id="PTHR45626">
    <property type="entry name" value="TRANSCRIPTION TERMINATION FACTOR 2-RELATED"/>
    <property type="match status" value="1"/>
</dbReference>
<feature type="domain" description="RING-type" evidence="11">
    <location>
        <begin position="725"/>
        <end position="766"/>
    </location>
</feature>
<feature type="compositionally biased region" description="Low complexity" evidence="10">
    <location>
        <begin position="227"/>
        <end position="236"/>
    </location>
</feature>
<evidence type="ECO:0000256" key="6">
    <source>
        <dbReference type="ARBA" id="ARBA00022806"/>
    </source>
</evidence>
<dbReference type="SMART" id="SM00490">
    <property type="entry name" value="HELICc"/>
    <property type="match status" value="1"/>
</dbReference>
<keyword evidence="3" id="KW-0547">Nucleotide-binding</keyword>
<dbReference type="PROSITE" id="PS00518">
    <property type="entry name" value="ZF_RING_1"/>
    <property type="match status" value="1"/>
</dbReference>
<dbReference type="Pfam" id="PF00271">
    <property type="entry name" value="Helicase_C"/>
    <property type="match status" value="1"/>
</dbReference>
<dbReference type="STRING" id="133383.A0A1R0GLJ6"/>
<dbReference type="Gene3D" id="3.40.50.300">
    <property type="entry name" value="P-loop containing nucleotide triphosphate hydrolases"/>
    <property type="match status" value="1"/>
</dbReference>
<dbReference type="InterPro" id="IPR013083">
    <property type="entry name" value="Znf_RING/FYVE/PHD"/>
</dbReference>
<dbReference type="GO" id="GO:0008270">
    <property type="term" value="F:zinc ion binding"/>
    <property type="evidence" value="ECO:0007669"/>
    <property type="project" value="UniProtKB-KW"/>
</dbReference>
<keyword evidence="7" id="KW-0862">Zinc</keyword>
<dbReference type="GO" id="GO:0006289">
    <property type="term" value="P:nucleotide-excision repair"/>
    <property type="evidence" value="ECO:0007669"/>
    <property type="project" value="TreeGrafter"/>
</dbReference>
<dbReference type="GO" id="GO:0004386">
    <property type="term" value="F:helicase activity"/>
    <property type="evidence" value="ECO:0007669"/>
    <property type="project" value="UniProtKB-KW"/>
</dbReference>
<keyword evidence="15" id="KW-1185">Reference proteome</keyword>
<keyword evidence="2" id="KW-0479">Metal-binding</keyword>
<dbReference type="GO" id="GO:0005524">
    <property type="term" value="F:ATP binding"/>
    <property type="evidence" value="ECO:0007669"/>
    <property type="project" value="UniProtKB-KW"/>
</dbReference>
<comment type="similarity">
    <text evidence="1">Belongs to the SNF2/RAD54 helicase family.</text>
</comment>
<evidence type="ECO:0000256" key="4">
    <source>
        <dbReference type="ARBA" id="ARBA00022771"/>
    </source>
</evidence>
<evidence type="ECO:0000313" key="15">
    <source>
        <dbReference type="Proteomes" id="UP000187455"/>
    </source>
</evidence>
<dbReference type="Pfam" id="PF00176">
    <property type="entry name" value="SNF2-rel_dom"/>
    <property type="match status" value="1"/>
</dbReference>
<evidence type="ECO:0000256" key="7">
    <source>
        <dbReference type="ARBA" id="ARBA00022833"/>
    </source>
</evidence>
<evidence type="ECO:0000256" key="10">
    <source>
        <dbReference type="SAM" id="MobiDB-lite"/>
    </source>
</evidence>
<dbReference type="InterPro" id="IPR001650">
    <property type="entry name" value="Helicase_C-like"/>
</dbReference>
<feature type="compositionally biased region" description="Low complexity" evidence="10">
    <location>
        <begin position="169"/>
        <end position="186"/>
    </location>
</feature>
<feature type="domain" description="Helicase ATP-binding" evidence="12">
    <location>
        <begin position="387"/>
        <end position="560"/>
    </location>
</feature>
<dbReference type="EMBL" id="LSSL01007697">
    <property type="protein sequence ID" value="OLY77756.1"/>
    <property type="molecule type" value="Genomic_DNA"/>
</dbReference>
<dbReference type="PANTHER" id="PTHR45626:SF12">
    <property type="entry name" value="DNA REPAIR PROTEIN RAD16"/>
    <property type="match status" value="1"/>
</dbReference>
<dbReference type="SUPFAM" id="SSF57850">
    <property type="entry name" value="RING/U-box"/>
    <property type="match status" value="1"/>
</dbReference>
<protein>
    <submittedName>
        <fullName evidence="14">DNA repair protein RAD16</fullName>
    </submittedName>
</protein>
<evidence type="ECO:0000256" key="8">
    <source>
        <dbReference type="ARBA" id="ARBA00022840"/>
    </source>
</evidence>
<reference evidence="14 15" key="1">
    <citation type="journal article" date="2016" name="Mol. Biol. Evol.">
        <title>Genome-Wide Survey of Gut Fungi (Harpellales) Reveals the First Horizontally Transferred Ubiquitin Gene from a Mosquito Host.</title>
        <authorList>
            <person name="Wang Y."/>
            <person name="White M.M."/>
            <person name="Kvist S."/>
            <person name="Moncalvo J.M."/>
        </authorList>
    </citation>
    <scope>NUCLEOTIDE SEQUENCE [LARGE SCALE GENOMIC DNA]</scope>
    <source>
        <strain evidence="14 15">ALG-7-W6</strain>
    </source>
</reference>
<keyword evidence="6" id="KW-0347">Helicase</keyword>
<keyword evidence="4 9" id="KW-0863">Zinc-finger</keyword>
<dbReference type="SMART" id="SM00487">
    <property type="entry name" value="DEXDc"/>
    <property type="match status" value="1"/>
</dbReference>
<dbReference type="SMART" id="SM00184">
    <property type="entry name" value="RING"/>
    <property type="match status" value="1"/>
</dbReference>
<dbReference type="Pfam" id="PF00097">
    <property type="entry name" value="zf-C3HC4"/>
    <property type="match status" value="1"/>
</dbReference>
<dbReference type="InterPro" id="IPR027417">
    <property type="entry name" value="P-loop_NTPase"/>
</dbReference>
<feature type="compositionally biased region" description="Basic residues" evidence="10">
    <location>
        <begin position="307"/>
        <end position="320"/>
    </location>
</feature>
<evidence type="ECO:0000259" key="13">
    <source>
        <dbReference type="PROSITE" id="PS51194"/>
    </source>
</evidence>
<dbReference type="PROSITE" id="PS51194">
    <property type="entry name" value="HELICASE_CTER"/>
    <property type="match status" value="1"/>
</dbReference>
<sequence length="996" mass="112739">MITRSRFQKKVEGASLAPKAKSIEKRVSRVSKKKNMISNLIKNNVNKIDYPLISNVDVASNSGTDTDVMVDVLSPQVKLPTETLEIDISRRDATLIDESSGYNSVVSFEKKGNFKMDDVTVDVEIRIVPDSIDFDIGTSKLNLPTHDSDEDSDFISVSARRRSFRSNRAESNSSSIDSKAFSSKPSLLEAPKKTSTLKRKATTTTAKTKAPKIRKENPKKEKKPPKQKSTQSIKKILSSKKPLKNSESLSSSLSEPPSSGVSDDDEYNPELSRERLLITTSSSDVDDRDVSSLSSHADPISEDIIVPKKKKTTKARSSTKKPKETLPKLTIREKTVIRLEKFHPEVVGVWDALRNQELVLPSLAEHPKNMEIKMLPFQLEGLHWMRNMELSDVKGGVLADEMGMGKTIQTISLFLQTPGSKPTLVVAPTVALIQWSKEISNFAPHLSVCLYYGAARSKSSEDLYKYDVVITTYAVLESVFRKQTFGFRRSGEMVKADSLLHKIKWFRIVLDEAHNIKDRSCTTARAAFALESEYRWCLSGTPLQNRVGELYSLIKFLKCEPFSLYLCSLCDCRSTKWLFTRDSFKCIECNHTSHQHVCWWNFEILNPIQKSGANSVIGKEAFSKLRLLIDKIMLRRTKIERAADLGLPPRLVVVRKDRFSPDELDFYSSLFSDTKRTFETYASHGTVLNNYANIFELITKMRLAVNHPDLLTAKLQNNREDQLVCSICHCEPEDPIASKCKHIFCRICVIQYLETFDTKSPQCPSCFSVLTIDLTQPEIVKKFTGAIGSNINEGGDDTSISTPKTMTYRRSIVNRIDMSRWRSSTKIEALVEELQNLRRSDANIKSIVFSQYVNFLDLVQWRLNRAGFSVCRLDGRMSPIQRDAVISTFMNKPQYTVFLVSLKAGGVALNLTEASQVFICDPWWNPAVEDQAMDRIHRLGQHRPIKTTRLIVENSIEARIIEIQDRKRDLFMSTVGKDAAALSRLSKEDMEFLFTS</sequence>
<dbReference type="AlphaFoldDB" id="A0A1R0GLJ6"/>
<feature type="domain" description="Helicase C-terminal" evidence="13">
    <location>
        <begin position="826"/>
        <end position="979"/>
    </location>
</feature>
<name>A0A1R0GLJ6_9FUNG</name>
<dbReference type="PROSITE" id="PS50089">
    <property type="entry name" value="ZF_RING_2"/>
    <property type="match status" value="1"/>
</dbReference>
<dbReference type="SUPFAM" id="SSF52540">
    <property type="entry name" value="P-loop containing nucleoside triphosphate hydrolases"/>
    <property type="match status" value="2"/>
</dbReference>
<dbReference type="InterPro" id="IPR038718">
    <property type="entry name" value="SNF2-like_sf"/>
</dbReference>
<dbReference type="CDD" id="cd18008">
    <property type="entry name" value="DEXDc_SHPRH-like"/>
    <property type="match status" value="1"/>
</dbReference>
<dbReference type="GO" id="GO:0008094">
    <property type="term" value="F:ATP-dependent activity, acting on DNA"/>
    <property type="evidence" value="ECO:0007669"/>
    <property type="project" value="TreeGrafter"/>
</dbReference>